<name>A0A8H7CD31_AGABI</name>
<dbReference type="PROSITE" id="PS00108">
    <property type="entry name" value="PROTEIN_KINASE_ST"/>
    <property type="match status" value="1"/>
</dbReference>
<dbReference type="Gene3D" id="1.10.510.10">
    <property type="entry name" value="Transferase(Phosphotransferase) domain 1"/>
    <property type="match status" value="1"/>
</dbReference>
<feature type="compositionally biased region" description="Polar residues" evidence="9">
    <location>
        <begin position="37"/>
        <end position="46"/>
    </location>
</feature>
<feature type="domain" description="Protein kinase" evidence="10">
    <location>
        <begin position="179"/>
        <end position="458"/>
    </location>
</feature>
<evidence type="ECO:0000256" key="9">
    <source>
        <dbReference type="SAM" id="MobiDB-lite"/>
    </source>
</evidence>
<protein>
    <recommendedName>
        <fullName evidence="10">Protein kinase domain-containing protein</fullName>
    </recommendedName>
</protein>
<comment type="caution">
    <text evidence="11">The sequence shown here is derived from an EMBL/GenBank/DDBJ whole genome shotgun (WGS) entry which is preliminary data.</text>
</comment>
<keyword evidence="2" id="KW-0597">Phosphoprotein</keyword>
<keyword evidence="5" id="KW-0418">Kinase</keyword>
<feature type="compositionally biased region" description="Basic and acidic residues" evidence="9">
    <location>
        <begin position="48"/>
        <end position="60"/>
    </location>
</feature>
<proteinExistence type="inferred from homology"/>
<gene>
    <name evidence="11" type="ORF">Agabi119p4_6541</name>
</gene>
<dbReference type="PANTHER" id="PTHR24351">
    <property type="entry name" value="RIBOSOMAL PROTEIN S6 KINASE"/>
    <property type="match status" value="1"/>
</dbReference>
<keyword evidence="4 7" id="KW-0547">Nucleotide-binding</keyword>
<evidence type="ECO:0000256" key="7">
    <source>
        <dbReference type="PROSITE-ProRule" id="PRU10141"/>
    </source>
</evidence>
<evidence type="ECO:0000313" key="12">
    <source>
        <dbReference type="Proteomes" id="UP000629468"/>
    </source>
</evidence>
<evidence type="ECO:0000256" key="2">
    <source>
        <dbReference type="ARBA" id="ARBA00022553"/>
    </source>
</evidence>
<dbReference type="InterPro" id="IPR000719">
    <property type="entry name" value="Prot_kinase_dom"/>
</dbReference>
<dbReference type="EMBL" id="JABXXO010000009">
    <property type="protein sequence ID" value="KAF7770567.1"/>
    <property type="molecule type" value="Genomic_DNA"/>
</dbReference>
<evidence type="ECO:0000256" key="8">
    <source>
        <dbReference type="RuleBase" id="RU000304"/>
    </source>
</evidence>
<evidence type="ECO:0000256" key="3">
    <source>
        <dbReference type="ARBA" id="ARBA00022679"/>
    </source>
</evidence>
<dbReference type="SMART" id="SM00220">
    <property type="entry name" value="S_TKc"/>
    <property type="match status" value="1"/>
</dbReference>
<evidence type="ECO:0000313" key="11">
    <source>
        <dbReference type="EMBL" id="KAF7770567.1"/>
    </source>
</evidence>
<dbReference type="AlphaFoldDB" id="A0A8H7CD31"/>
<dbReference type="Pfam" id="PF00069">
    <property type="entry name" value="Pkinase"/>
    <property type="match status" value="1"/>
</dbReference>
<dbReference type="InterPro" id="IPR008271">
    <property type="entry name" value="Ser/Thr_kinase_AS"/>
</dbReference>
<dbReference type="PROSITE" id="PS00107">
    <property type="entry name" value="PROTEIN_KINASE_ATP"/>
    <property type="match status" value="1"/>
</dbReference>
<feature type="binding site" evidence="7">
    <location>
        <position position="207"/>
    </location>
    <ligand>
        <name>ATP</name>
        <dbReference type="ChEBI" id="CHEBI:30616"/>
    </ligand>
</feature>
<keyword evidence="1 8" id="KW-0723">Serine/threonine-protein kinase</keyword>
<dbReference type="InterPro" id="IPR017441">
    <property type="entry name" value="Protein_kinase_ATP_BS"/>
</dbReference>
<evidence type="ECO:0000259" key="10">
    <source>
        <dbReference type="PROSITE" id="PS50011"/>
    </source>
</evidence>
<organism evidence="11 12">
    <name type="scientific">Agaricus bisporus var. burnettii</name>
    <dbReference type="NCBI Taxonomy" id="192524"/>
    <lineage>
        <taxon>Eukaryota</taxon>
        <taxon>Fungi</taxon>
        <taxon>Dikarya</taxon>
        <taxon>Basidiomycota</taxon>
        <taxon>Agaricomycotina</taxon>
        <taxon>Agaricomycetes</taxon>
        <taxon>Agaricomycetidae</taxon>
        <taxon>Agaricales</taxon>
        <taxon>Agaricineae</taxon>
        <taxon>Agaricaceae</taxon>
        <taxon>Agaricus</taxon>
    </lineage>
</organism>
<dbReference type="SUPFAM" id="SSF56112">
    <property type="entry name" value="Protein kinase-like (PK-like)"/>
    <property type="match status" value="1"/>
</dbReference>
<dbReference type="Proteomes" id="UP000629468">
    <property type="component" value="Unassembled WGS sequence"/>
</dbReference>
<feature type="region of interest" description="Disordered" evidence="9">
    <location>
        <begin position="37"/>
        <end position="63"/>
    </location>
</feature>
<evidence type="ECO:0000256" key="1">
    <source>
        <dbReference type="ARBA" id="ARBA00022527"/>
    </source>
</evidence>
<dbReference type="GO" id="GO:0004674">
    <property type="term" value="F:protein serine/threonine kinase activity"/>
    <property type="evidence" value="ECO:0007669"/>
    <property type="project" value="UniProtKB-KW"/>
</dbReference>
<reference evidence="11 12" key="1">
    <citation type="journal article" name="Sci. Rep.">
        <title>Telomere-to-telomere assembled and centromere annotated genomes of the two main subspecies of the button mushroom Agaricus bisporus reveal especially polymorphic chromosome ends.</title>
        <authorList>
            <person name="Sonnenberg A.S.M."/>
            <person name="Sedaghat-Telgerd N."/>
            <person name="Lavrijssen B."/>
            <person name="Ohm R.A."/>
            <person name="Hendrickx P.M."/>
            <person name="Scholtmeijer K."/>
            <person name="Baars J.J.P."/>
            <person name="van Peer A."/>
        </authorList>
    </citation>
    <scope>NUCLEOTIDE SEQUENCE [LARGE SCALE GENOMIC DNA]</scope>
    <source>
        <strain evidence="11 12">H119_p4</strain>
    </source>
</reference>
<evidence type="ECO:0000256" key="4">
    <source>
        <dbReference type="ARBA" id="ARBA00022741"/>
    </source>
</evidence>
<sequence>MLHFLRPRLIGFLAWTLVCNNLLGQRINSLLRALQESENQSSNVSGTPERRITPRSDHSRITKGRKWTRLATRSTLVDDPKTKLEELHPLLFDAYSRHFYTPPTKYGRLSSRNFYSSSPCPTRAWLLSQITPKLTTPTSPSSSSNLFDDNTLIAENAQLSVGYGPLSSFDLTDPFLEDLVLNEEIGKGAYGRIYRGTGQGGIVFAVKIMTRDATHSQDAAIQREIDAMERASSSKWVAKLSHWQYSDKHVMLAMSHFPAGNIYDFAKSQQPFLPELAIFWAAEILVGLHSLHVLGIVHRDIKPENIMLSASGQVKIIDFGLAKLFNHDAVSKKHWPLFHSLRRCGGDLFPLIWALETNPHTTNEPFGTQGFTPPEVWQGKNYSYGVDYFAMACVLYELLTGKLPFVYDPNTGNYDTMSILVDPDYALSEDQHDFLKKALLPNPVLRPSVSHMKKHSLFKHIDWIALSRGKLKPPVL</sequence>
<keyword evidence="3" id="KW-0808">Transferase</keyword>
<keyword evidence="6 7" id="KW-0067">ATP-binding</keyword>
<dbReference type="GO" id="GO:0005524">
    <property type="term" value="F:ATP binding"/>
    <property type="evidence" value="ECO:0007669"/>
    <property type="project" value="UniProtKB-UniRule"/>
</dbReference>
<dbReference type="PROSITE" id="PS50011">
    <property type="entry name" value="PROTEIN_KINASE_DOM"/>
    <property type="match status" value="1"/>
</dbReference>
<dbReference type="InterPro" id="IPR011009">
    <property type="entry name" value="Kinase-like_dom_sf"/>
</dbReference>
<comment type="similarity">
    <text evidence="8">Belongs to the protein kinase superfamily.</text>
</comment>
<accession>A0A8H7CD31</accession>
<evidence type="ECO:0000256" key="6">
    <source>
        <dbReference type="ARBA" id="ARBA00022840"/>
    </source>
</evidence>
<evidence type="ECO:0000256" key="5">
    <source>
        <dbReference type="ARBA" id="ARBA00022777"/>
    </source>
</evidence>